<dbReference type="Proteomes" id="UP000681967">
    <property type="component" value="Unassembled WGS sequence"/>
</dbReference>
<sequence>KAYQKAEIIMNELQLTETLKKNGLDDCKKLSSFVFKELNEQSIVDYSFVDDDDIEESSDDEADDNNDNTSQSLDTDDESNENVLDNDDLDTHHIVTSKETFQGMKIYEQIDP</sequence>
<protein>
    <submittedName>
        <fullName evidence="2">Uncharacterized protein</fullName>
    </submittedName>
</protein>
<evidence type="ECO:0000313" key="2">
    <source>
        <dbReference type="EMBL" id="CAF5140439.1"/>
    </source>
</evidence>
<gene>
    <name evidence="2" type="ORF">BYL167_LOCUS70082</name>
</gene>
<comment type="caution">
    <text evidence="2">The sequence shown here is derived from an EMBL/GenBank/DDBJ whole genome shotgun (WGS) entry which is preliminary data.</text>
</comment>
<feature type="compositionally biased region" description="Acidic residues" evidence="1">
    <location>
        <begin position="48"/>
        <end position="66"/>
    </location>
</feature>
<name>A0A8S3FU81_9BILA</name>
<feature type="region of interest" description="Disordered" evidence="1">
    <location>
        <begin position="46"/>
        <end position="92"/>
    </location>
</feature>
<reference evidence="2" key="1">
    <citation type="submission" date="2021-02" db="EMBL/GenBank/DDBJ databases">
        <authorList>
            <person name="Nowell W R."/>
        </authorList>
    </citation>
    <scope>NUCLEOTIDE SEQUENCE</scope>
</reference>
<feature type="compositionally biased region" description="Acidic residues" evidence="1">
    <location>
        <begin position="74"/>
        <end position="88"/>
    </location>
</feature>
<dbReference type="EMBL" id="CAJOBH010251878">
    <property type="protein sequence ID" value="CAF5140439.1"/>
    <property type="molecule type" value="Genomic_DNA"/>
</dbReference>
<evidence type="ECO:0000313" key="3">
    <source>
        <dbReference type="Proteomes" id="UP000681967"/>
    </source>
</evidence>
<evidence type="ECO:0000256" key="1">
    <source>
        <dbReference type="SAM" id="MobiDB-lite"/>
    </source>
</evidence>
<accession>A0A8S3FU81</accession>
<organism evidence="2 3">
    <name type="scientific">Rotaria magnacalcarata</name>
    <dbReference type="NCBI Taxonomy" id="392030"/>
    <lineage>
        <taxon>Eukaryota</taxon>
        <taxon>Metazoa</taxon>
        <taxon>Spiralia</taxon>
        <taxon>Gnathifera</taxon>
        <taxon>Rotifera</taxon>
        <taxon>Eurotatoria</taxon>
        <taxon>Bdelloidea</taxon>
        <taxon>Philodinida</taxon>
        <taxon>Philodinidae</taxon>
        <taxon>Rotaria</taxon>
    </lineage>
</organism>
<feature type="non-terminal residue" evidence="2">
    <location>
        <position position="1"/>
    </location>
</feature>
<proteinExistence type="predicted"/>
<dbReference type="AlphaFoldDB" id="A0A8S3FU81"/>